<feature type="region of interest" description="Disordered" evidence="1">
    <location>
        <begin position="1"/>
        <end position="30"/>
    </location>
</feature>
<gene>
    <name evidence="2" type="ORF">SMAX5B_002463</name>
</gene>
<organism evidence="2 3">
    <name type="scientific">Scophthalmus maximus</name>
    <name type="common">Turbot</name>
    <name type="synonym">Psetta maxima</name>
    <dbReference type="NCBI Taxonomy" id="52904"/>
    <lineage>
        <taxon>Eukaryota</taxon>
        <taxon>Metazoa</taxon>
        <taxon>Chordata</taxon>
        <taxon>Craniata</taxon>
        <taxon>Vertebrata</taxon>
        <taxon>Euteleostomi</taxon>
        <taxon>Actinopterygii</taxon>
        <taxon>Neopterygii</taxon>
        <taxon>Teleostei</taxon>
        <taxon>Neoteleostei</taxon>
        <taxon>Acanthomorphata</taxon>
        <taxon>Carangaria</taxon>
        <taxon>Pleuronectiformes</taxon>
        <taxon>Pleuronectoidei</taxon>
        <taxon>Scophthalmidae</taxon>
        <taxon>Scophthalmus</taxon>
    </lineage>
</organism>
<dbReference type="EMBL" id="CP026255">
    <property type="protein sequence ID" value="AWP12022.1"/>
    <property type="molecule type" value="Genomic_DNA"/>
</dbReference>
<accession>A0A2U9CAT3</accession>
<dbReference type="Proteomes" id="UP000246464">
    <property type="component" value="Chromosome 13"/>
</dbReference>
<feature type="compositionally biased region" description="Low complexity" evidence="1">
    <location>
        <begin position="1"/>
        <end position="13"/>
    </location>
</feature>
<name>A0A2U9CAT3_SCOMX</name>
<evidence type="ECO:0000313" key="2">
    <source>
        <dbReference type="EMBL" id="AWP12022.1"/>
    </source>
</evidence>
<reference evidence="2 3" key="1">
    <citation type="submission" date="2017-12" db="EMBL/GenBank/DDBJ databases">
        <title>Integrating genomic resources of turbot (Scophthalmus maximus) in depth evaluation of genetic and physical mapping variation across individuals.</title>
        <authorList>
            <person name="Martinez P."/>
        </authorList>
    </citation>
    <scope>NUCLEOTIDE SEQUENCE [LARGE SCALE GENOMIC DNA]</scope>
</reference>
<dbReference type="AlphaFoldDB" id="A0A2U9CAT3"/>
<proteinExistence type="predicted"/>
<keyword evidence="3" id="KW-1185">Reference proteome</keyword>
<evidence type="ECO:0000313" key="3">
    <source>
        <dbReference type="Proteomes" id="UP000246464"/>
    </source>
</evidence>
<sequence>MDPHTGSSASGAGPKKDKKSKKHYEDGEGKKKFVSIPTESKCFAVDDLFVRSNQLSPYLSLLSPPEAVHQLSIGLHVSLCKLLRFVSTDTTDTFQYMRK</sequence>
<evidence type="ECO:0000256" key="1">
    <source>
        <dbReference type="SAM" id="MobiDB-lite"/>
    </source>
</evidence>
<protein>
    <submittedName>
        <fullName evidence="2">Uncharacterized protein</fullName>
    </submittedName>
</protein>